<dbReference type="Proteomes" id="UP001267426">
    <property type="component" value="Unassembled WGS sequence"/>
</dbReference>
<keyword evidence="3" id="KW-1185">Reference proteome</keyword>
<accession>A0ABU3BQ78</accession>
<proteinExistence type="predicted"/>
<protein>
    <submittedName>
        <fullName evidence="2">Uncharacterized protein</fullName>
    </submittedName>
</protein>
<sequence>MTDEQKDALMQAVVPYYGIYRALTRASDASESAANNDDLQELERLERRQEIEMRMAERQAKVAQELAIADRIRTAEQVEIEEFYDVTGEGSVGATVDESALSLGAKGKGQKVARRVYRFTGVRPPATPDA</sequence>
<name>A0ABU3BQ78_9BACT</name>
<feature type="coiled-coil region" evidence="1">
    <location>
        <begin position="39"/>
        <end position="66"/>
    </location>
</feature>
<gene>
    <name evidence="2" type="ORF">RM540_06700</name>
</gene>
<organism evidence="2 3">
    <name type="scientific">Rubrivirga litoralis</name>
    <dbReference type="NCBI Taxonomy" id="3075598"/>
    <lineage>
        <taxon>Bacteria</taxon>
        <taxon>Pseudomonadati</taxon>
        <taxon>Rhodothermota</taxon>
        <taxon>Rhodothermia</taxon>
        <taxon>Rhodothermales</taxon>
        <taxon>Rubricoccaceae</taxon>
        <taxon>Rubrivirga</taxon>
    </lineage>
</organism>
<reference evidence="2 3" key="1">
    <citation type="submission" date="2023-09" db="EMBL/GenBank/DDBJ databases">
        <authorList>
            <person name="Rey-Velasco X."/>
        </authorList>
    </citation>
    <scope>NUCLEOTIDE SEQUENCE [LARGE SCALE GENOMIC DNA]</scope>
    <source>
        <strain evidence="2 3">F394</strain>
    </source>
</reference>
<dbReference type="EMBL" id="JAVRHT010000012">
    <property type="protein sequence ID" value="MDT0631437.1"/>
    <property type="molecule type" value="Genomic_DNA"/>
</dbReference>
<dbReference type="RefSeq" id="WP_311662780.1">
    <property type="nucleotide sequence ID" value="NZ_JAVRHT010000012.1"/>
</dbReference>
<evidence type="ECO:0000313" key="3">
    <source>
        <dbReference type="Proteomes" id="UP001267426"/>
    </source>
</evidence>
<evidence type="ECO:0000256" key="1">
    <source>
        <dbReference type="SAM" id="Coils"/>
    </source>
</evidence>
<comment type="caution">
    <text evidence="2">The sequence shown here is derived from an EMBL/GenBank/DDBJ whole genome shotgun (WGS) entry which is preliminary data.</text>
</comment>
<evidence type="ECO:0000313" key="2">
    <source>
        <dbReference type="EMBL" id="MDT0631437.1"/>
    </source>
</evidence>
<keyword evidence="1" id="KW-0175">Coiled coil</keyword>